<sequence>MTTSGAAFATGWHPKSTNNAVASSFLLIRLPLPRSFDAGERRTCRPARTTIVDTGRTRKVTPQLG</sequence>
<protein>
    <submittedName>
        <fullName evidence="1">Uncharacterized protein</fullName>
    </submittedName>
</protein>
<name>A0ABP7AJF0_9PSEU</name>
<reference evidence="2" key="1">
    <citation type="journal article" date="2019" name="Int. J. Syst. Evol. Microbiol.">
        <title>The Global Catalogue of Microorganisms (GCM) 10K type strain sequencing project: providing services to taxonomists for standard genome sequencing and annotation.</title>
        <authorList>
            <consortium name="The Broad Institute Genomics Platform"/>
            <consortium name="The Broad Institute Genome Sequencing Center for Infectious Disease"/>
            <person name="Wu L."/>
            <person name="Ma J."/>
        </authorList>
    </citation>
    <scope>NUCLEOTIDE SEQUENCE [LARGE SCALE GENOMIC DNA]</scope>
    <source>
        <strain evidence="2">JCM 17494</strain>
    </source>
</reference>
<accession>A0ABP7AJF0</accession>
<comment type="caution">
    <text evidence="1">The sequence shown here is derived from an EMBL/GenBank/DDBJ whole genome shotgun (WGS) entry which is preliminary data.</text>
</comment>
<proteinExistence type="predicted"/>
<evidence type="ECO:0000313" key="1">
    <source>
        <dbReference type="EMBL" id="GAA3634055.1"/>
    </source>
</evidence>
<keyword evidence="2" id="KW-1185">Reference proteome</keyword>
<gene>
    <name evidence="1" type="ORF">GCM10022267_20940</name>
</gene>
<dbReference type="Proteomes" id="UP001500711">
    <property type="component" value="Unassembled WGS sequence"/>
</dbReference>
<organism evidence="1 2">
    <name type="scientific">Lentzea roselyniae</name>
    <dbReference type="NCBI Taxonomy" id="531940"/>
    <lineage>
        <taxon>Bacteria</taxon>
        <taxon>Bacillati</taxon>
        <taxon>Actinomycetota</taxon>
        <taxon>Actinomycetes</taxon>
        <taxon>Pseudonocardiales</taxon>
        <taxon>Pseudonocardiaceae</taxon>
        <taxon>Lentzea</taxon>
    </lineage>
</organism>
<dbReference type="EMBL" id="BAABBE010000005">
    <property type="protein sequence ID" value="GAA3634055.1"/>
    <property type="molecule type" value="Genomic_DNA"/>
</dbReference>
<evidence type="ECO:0000313" key="2">
    <source>
        <dbReference type="Proteomes" id="UP001500711"/>
    </source>
</evidence>